<dbReference type="EMBL" id="KB933208">
    <property type="protein sequence ID" value="EON98601.1"/>
    <property type="molecule type" value="Genomic_DNA"/>
</dbReference>
<evidence type="ECO:0000313" key="5">
    <source>
        <dbReference type="EMBL" id="EON98601.1"/>
    </source>
</evidence>
<dbReference type="PROSITE" id="PS50297">
    <property type="entry name" value="ANK_REP_REGION"/>
    <property type="match status" value="1"/>
</dbReference>
<dbReference type="PANTHER" id="PTHR24198">
    <property type="entry name" value="ANKYRIN REPEAT AND PROTEIN KINASE DOMAIN-CONTAINING PROTEIN"/>
    <property type="match status" value="1"/>
</dbReference>
<dbReference type="eggNOG" id="KOG0504">
    <property type="taxonomic scope" value="Eukaryota"/>
</dbReference>
<keyword evidence="6" id="KW-1185">Reference proteome</keyword>
<keyword evidence="2 3" id="KW-0040">ANK repeat</keyword>
<feature type="compositionally biased region" description="Acidic residues" evidence="4">
    <location>
        <begin position="546"/>
        <end position="566"/>
    </location>
</feature>
<protein>
    <submittedName>
        <fullName evidence="5">Putative ankyrin repeat protein</fullName>
    </submittedName>
</protein>
<evidence type="ECO:0000313" key="6">
    <source>
        <dbReference type="Proteomes" id="UP000014074"/>
    </source>
</evidence>
<feature type="repeat" description="ANK" evidence="3">
    <location>
        <begin position="336"/>
        <end position="364"/>
    </location>
</feature>
<feature type="region of interest" description="Disordered" evidence="4">
    <location>
        <begin position="529"/>
        <end position="570"/>
    </location>
</feature>
<feature type="repeat" description="ANK" evidence="3">
    <location>
        <begin position="227"/>
        <end position="259"/>
    </location>
</feature>
<accession>R8BH11</accession>
<dbReference type="Gene3D" id="1.25.40.20">
    <property type="entry name" value="Ankyrin repeat-containing domain"/>
    <property type="match status" value="2"/>
</dbReference>
<keyword evidence="1" id="KW-0677">Repeat</keyword>
<evidence type="ECO:0000256" key="1">
    <source>
        <dbReference type="ARBA" id="ARBA00022737"/>
    </source>
</evidence>
<dbReference type="HOGENOM" id="CLU_371395_0_0_1"/>
<proteinExistence type="predicted"/>
<dbReference type="PROSITE" id="PS50088">
    <property type="entry name" value="ANK_REPEAT"/>
    <property type="match status" value="2"/>
</dbReference>
<dbReference type="RefSeq" id="XP_007916610.1">
    <property type="nucleotide sequence ID" value="XM_007918419.1"/>
</dbReference>
<dbReference type="GeneID" id="19326477"/>
<dbReference type="Proteomes" id="UP000014074">
    <property type="component" value="Unassembled WGS sequence"/>
</dbReference>
<dbReference type="InterPro" id="IPR036770">
    <property type="entry name" value="Ankyrin_rpt-contain_sf"/>
</dbReference>
<organism evidence="5 6">
    <name type="scientific">Phaeoacremonium minimum (strain UCR-PA7)</name>
    <name type="common">Esca disease fungus</name>
    <name type="synonym">Togninia minima</name>
    <dbReference type="NCBI Taxonomy" id="1286976"/>
    <lineage>
        <taxon>Eukaryota</taxon>
        <taxon>Fungi</taxon>
        <taxon>Dikarya</taxon>
        <taxon>Ascomycota</taxon>
        <taxon>Pezizomycotina</taxon>
        <taxon>Sordariomycetes</taxon>
        <taxon>Sordariomycetidae</taxon>
        <taxon>Togniniales</taxon>
        <taxon>Togniniaceae</taxon>
        <taxon>Phaeoacremonium</taxon>
    </lineage>
</organism>
<evidence type="ECO:0000256" key="4">
    <source>
        <dbReference type="SAM" id="MobiDB-lite"/>
    </source>
</evidence>
<evidence type="ECO:0000256" key="3">
    <source>
        <dbReference type="PROSITE-ProRule" id="PRU00023"/>
    </source>
</evidence>
<dbReference type="SMART" id="SM00248">
    <property type="entry name" value="ANK"/>
    <property type="match status" value="5"/>
</dbReference>
<dbReference type="SUPFAM" id="SSF48403">
    <property type="entry name" value="Ankyrin repeat"/>
    <property type="match status" value="1"/>
</dbReference>
<name>R8BH11_PHAM7</name>
<evidence type="ECO:0000256" key="2">
    <source>
        <dbReference type="ARBA" id="ARBA00023043"/>
    </source>
</evidence>
<dbReference type="OrthoDB" id="7464126at2759"/>
<dbReference type="PANTHER" id="PTHR24198:SF165">
    <property type="entry name" value="ANKYRIN REPEAT-CONTAINING PROTEIN-RELATED"/>
    <property type="match status" value="1"/>
</dbReference>
<dbReference type="AlphaFoldDB" id="R8BH11"/>
<dbReference type="Pfam" id="PF12796">
    <property type="entry name" value="Ank_2"/>
    <property type="match status" value="2"/>
</dbReference>
<dbReference type="KEGG" id="tmn:UCRPA7_5878"/>
<dbReference type="InterPro" id="IPR002110">
    <property type="entry name" value="Ankyrin_rpt"/>
</dbReference>
<reference evidence="6" key="1">
    <citation type="journal article" date="2013" name="Genome Announc.">
        <title>Draft genome sequence of the ascomycete Phaeoacremonium aleophilum strain UCR-PA7, a causal agent of the esca disease complex in grapevines.</title>
        <authorList>
            <person name="Blanco-Ulate B."/>
            <person name="Rolshausen P."/>
            <person name="Cantu D."/>
        </authorList>
    </citation>
    <scope>NUCLEOTIDE SEQUENCE [LARGE SCALE GENOMIC DNA]</scope>
    <source>
        <strain evidence="6">UCR-PA7</strain>
    </source>
</reference>
<gene>
    <name evidence="5" type="ORF">UCRPA7_5878</name>
</gene>
<sequence length="749" mass="84103">MLHSGRIEIQTVRWDLEELIKRHGTKGNTYKLYKVRRFKWTWELSDIKTLQDKLERSRKQIHLGLTEMVASCGTAQSHIPSHVTQNHATSWQRYDIVEFLIKTWNLGGVRRDHYTDRGAVLWAREFLVQADSWQLDDRQKWLLGKVAALGDDVYNRSDKGVMVLNGPQAVLQGTDTLKRLLVTDPLAVHNADDCNMTALHTACIVGDSVAVKLLIDARLPLNACDCYGRTPLIVALYNGQYFCAQLLLDTKCNIRVVDKDGYNALWFVMKEDITPTFELLKHIITEDPKGVAATQDILGRTPLHWLSKVYGPTELAEQLVTLLLQAGATLEPLDSDGITPLIHAINEDNALAVRLLLHAGANPNPPLDTKNGANILHKAATWAKLDVLDALTDAYILGVDVDEQDRDGDSPLVCWRWRRYGDEDCLLIGMTRPTAQENRAFEALLRGVRDRTFQADIDLCIEVLQAAKGEDYLRAKELIDPSPIDEGEKKDGYRGCKALRTNILLQIKSGLWDSAITELEDMIETRRHRMSKSPFQEESNRYYVDPVDDSQEGESEEDGDESEGNSEDEKYELAWGGEENADAREISSISEALNELDEFSDFLGPEATDANPDVPSTNELDILSEAAPFSKLDPDPPIMNPPTLTFGEKSHESSSKSYVATTYSDAGSLGDSKFDEYAVAFADVLSHSLSPDFSQHNLEAICNLLPTLLEAFASQIAYETHQRLQLQVKYLVHRDQLYVYTDPKVELES</sequence>